<feature type="domain" description="Manganese/iron superoxide dismutase C-terminal" evidence="3">
    <location>
        <begin position="140"/>
        <end position="190"/>
    </location>
</feature>
<comment type="caution">
    <text evidence="4">The sequence shown here is derived from an EMBL/GenBank/DDBJ whole genome shotgun (WGS) entry which is preliminary data.</text>
</comment>
<dbReference type="GO" id="GO:0046872">
    <property type="term" value="F:metal ion binding"/>
    <property type="evidence" value="ECO:0007669"/>
    <property type="project" value="InterPro"/>
</dbReference>
<dbReference type="GO" id="GO:0004784">
    <property type="term" value="F:superoxide dismutase activity"/>
    <property type="evidence" value="ECO:0007669"/>
    <property type="project" value="InterPro"/>
</dbReference>
<dbReference type="SUPFAM" id="SSF54719">
    <property type="entry name" value="Fe,Mn superoxide dismutase (SOD), C-terminal domain"/>
    <property type="match status" value="1"/>
</dbReference>
<evidence type="ECO:0000313" key="5">
    <source>
        <dbReference type="Proteomes" id="UP001306508"/>
    </source>
</evidence>
<evidence type="ECO:0000259" key="3">
    <source>
        <dbReference type="Pfam" id="PF02777"/>
    </source>
</evidence>
<evidence type="ECO:0000256" key="1">
    <source>
        <dbReference type="ARBA" id="ARBA00037226"/>
    </source>
</evidence>
<dbReference type="Pfam" id="PF02777">
    <property type="entry name" value="Sod_Fe_C"/>
    <property type="match status" value="1"/>
</dbReference>
<protein>
    <recommendedName>
        <fullName evidence="3">Manganese/iron superoxide dismutase C-terminal domain-containing protein</fullName>
    </recommendedName>
</protein>
<dbReference type="GO" id="GO:0005737">
    <property type="term" value="C:cytoplasm"/>
    <property type="evidence" value="ECO:0007669"/>
    <property type="project" value="TreeGrafter"/>
</dbReference>
<dbReference type="PANTHER" id="PTHR43595">
    <property type="entry name" value="37S RIBOSOMAL PROTEIN S26, MITOCHONDRIAL"/>
    <property type="match status" value="1"/>
</dbReference>
<organism evidence="4 5">
    <name type="scientific">Arxiozyma heterogenica</name>
    <dbReference type="NCBI Taxonomy" id="278026"/>
    <lineage>
        <taxon>Eukaryota</taxon>
        <taxon>Fungi</taxon>
        <taxon>Dikarya</taxon>
        <taxon>Ascomycota</taxon>
        <taxon>Saccharomycotina</taxon>
        <taxon>Saccharomycetes</taxon>
        <taxon>Saccharomycetales</taxon>
        <taxon>Saccharomycetaceae</taxon>
        <taxon>Arxiozyma</taxon>
    </lineage>
</organism>
<keyword evidence="5" id="KW-1185">Reference proteome</keyword>
<dbReference type="Gene3D" id="3.55.40.20">
    <property type="entry name" value="Iron/manganese superoxide dismutase, C-terminal domain"/>
    <property type="match status" value="1"/>
</dbReference>
<gene>
    <name evidence="4" type="ORF">RI543_002627</name>
</gene>
<dbReference type="InterPro" id="IPR019832">
    <property type="entry name" value="Mn/Fe_SOD_C"/>
</dbReference>
<evidence type="ECO:0000256" key="2">
    <source>
        <dbReference type="SAM" id="Coils"/>
    </source>
</evidence>
<name>A0AAN7WM17_9SACH</name>
<dbReference type="EMBL" id="JAWIZZ010000045">
    <property type="protein sequence ID" value="KAK5780085.1"/>
    <property type="molecule type" value="Genomic_DNA"/>
</dbReference>
<evidence type="ECO:0000313" key="4">
    <source>
        <dbReference type="EMBL" id="KAK5780085.1"/>
    </source>
</evidence>
<keyword evidence="2" id="KW-0175">Coiled coil</keyword>
<feature type="coiled-coil region" evidence="2">
    <location>
        <begin position="211"/>
        <end position="238"/>
    </location>
</feature>
<proteinExistence type="predicted"/>
<accession>A0AAN7WM17</accession>
<reference evidence="5" key="1">
    <citation type="submission" date="2023-07" db="EMBL/GenBank/DDBJ databases">
        <title>A draft genome of Kazachstania heterogenica Y-27499.</title>
        <authorList>
            <person name="Donic C."/>
            <person name="Kralova J.S."/>
            <person name="Fidel L."/>
            <person name="Ben-Dor S."/>
            <person name="Jung S."/>
        </authorList>
    </citation>
    <scope>NUCLEOTIDE SEQUENCE [LARGE SCALE GENOMIC DNA]</scope>
    <source>
        <strain evidence="5">Y27499</strain>
    </source>
</reference>
<comment type="function">
    <text evidence="1">Component of the mitochondrial ribosome (mitoribosome), a dedicated translation machinery responsible for the synthesis of mitochondrial genome-encoded proteins, including at least some of the essential transmembrane subunits of the mitochondrial respiratory chain. The mitoribosomes are attached to the mitochondrial inner membrane and translation products are cotranslationally integrated into the membrane.</text>
</comment>
<dbReference type="InterPro" id="IPR036314">
    <property type="entry name" value="SOD_C_sf"/>
</dbReference>
<dbReference type="PANTHER" id="PTHR43595:SF1">
    <property type="entry name" value="SMALL RIBOSOMAL SUBUNIT PROTEIN MS43"/>
    <property type="match status" value="1"/>
</dbReference>
<dbReference type="Proteomes" id="UP001306508">
    <property type="component" value="Unassembled WGS sequence"/>
</dbReference>
<sequence length="322" mass="36977">MALNLITTRSLERLFNKKPIPGLVSVEGWQRGCIDRINYYSKMLNESIKGNELLENKSVEELITECGMSPSKRNIANYASLLYNLEFSISSLKDTNNDSSTSNGDAPLLKEKPTKFSLLETPDLSLDFNNEPRFTAHTLLQNAIESSFSSMVQFRTLLLNSNMAISGDGFTWLVARIYKPKIQTMNNQMVDDIKYDKLFVFNTYNAGSPFIMNKSNLINNLEKEYKRLEKEKTQNNDSNSQSNVSKSASSYYNEILSSEEIKKIAFNDTTYAPLLAIDASPKFWLYDYGVFGKKEYLNRIWDSIDWSIVESRLPQKYELKYD</sequence>
<dbReference type="AlphaFoldDB" id="A0AAN7WM17"/>